<organism evidence="3 4">
    <name type="scientific">Paracraurococcus lichenis</name>
    <dbReference type="NCBI Taxonomy" id="3064888"/>
    <lineage>
        <taxon>Bacteria</taxon>
        <taxon>Pseudomonadati</taxon>
        <taxon>Pseudomonadota</taxon>
        <taxon>Alphaproteobacteria</taxon>
        <taxon>Acetobacterales</taxon>
        <taxon>Roseomonadaceae</taxon>
        <taxon>Paracraurococcus</taxon>
    </lineage>
</organism>
<keyword evidence="2" id="KW-0732">Signal</keyword>
<dbReference type="Proteomes" id="UP001243009">
    <property type="component" value="Unassembled WGS sequence"/>
</dbReference>
<dbReference type="RefSeq" id="WP_305106737.1">
    <property type="nucleotide sequence ID" value="NZ_JAUTWS010000036.1"/>
</dbReference>
<keyword evidence="1" id="KW-1133">Transmembrane helix</keyword>
<keyword evidence="1" id="KW-0472">Membrane</keyword>
<evidence type="ECO:0000256" key="1">
    <source>
        <dbReference type="SAM" id="Phobius"/>
    </source>
</evidence>
<evidence type="ECO:0000313" key="3">
    <source>
        <dbReference type="EMBL" id="MDO9711883.1"/>
    </source>
</evidence>
<feature type="signal peptide" evidence="2">
    <location>
        <begin position="1"/>
        <end position="27"/>
    </location>
</feature>
<dbReference type="PANTHER" id="PTHR43739">
    <property type="entry name" value="XYLOGLUCANASE (EUROFUNG)"/>
    <property type="match status" value="1"/>
</dbReference>
<dbReference type="InterPro" id="IPR015943">
    <property type="entry name" value="WD40/YVTN_repeat-like_dom_sf"/>
</dbReference>
<keyword evidence="1" id="KW-0812">Transmembrane</keyword>
<reference evidence="3 4" key="1">
    <citation type="submission" date="2023-08" db="EMBL/GenBank/DDBJ databases">
        <title>The draft genome sequence of Paracraurococcus sp. LOR1-02.</title>
        <authorList>
            <person name="Kingkaew E."/>
            <person name="Tanasupawat S."/>
        </authorList>
    </citation>
    <scope>NUCLEOTIDE SEQUENCE [LARGE SCALE GENOMIC DNA]</scope>
    <source>
        <strain evidence="3 4">LOR1-02</strain>
    </source>
</reference>
<evidence type="ECO:0008006" key="5">
    <source>
        <dbReference type="Google" id="ProtNLM"/>
    </source>
</evidence>
<proteinExistence type="predicted"/>
<dbReference type="InterPro" id="IPR052025">
    <property type="entry name" value="Xyloglucanase_GH74"/>
</dbReference>
<dbReference type="CDD" id="cd15482">
    <property type="entry name" value="Sialidase_non-viral"/>
    <property type="match status" value="1"/>
</dbReference>
<keyword evidence="4" id="KW-1185">Reference proteome</keyword>
<evidence type="ECO:0000313" key="4">
    <source>
        <dbReference type="Proteomes" id="UP001243009"/>
    </source>
</evidence>
<sequence>MTGLRRAGLAGPAVAVLLTLACRPALGHDPSAWGGLFRSRDQGATWVSANRGSYLGGATALAIDPTDANRLLLGTESGLYASSNGGRDWSVEAPALALGSVLALVFSADGRHALAATGAGLFRREAEGGWRAVPLPRGAAPARALLRGDDGGVYLAGWTGLFRSDDGGTSWSSAAGGLPRAPVASLLAIPGSPETLLAVLQGRIWASSDGGRSWEARGAGLPPAGMEALGGDPGRSGRLWAGGGGALFRSEDGGARWRRAGAPLSEPNTTMHAVAARGDVLLATTDRGLYRSTDGGENWALLGDDLPSHLEAGPLLWDPGDADTVYAGFSLIPYRDIWRRAAAQEGALAQVSGASLAGGGALLLGMALGGAAVLRSLAQYYRTPARDAPAGLVAKPRRSREEAPP</sequence>
<protein>
    <recommendedName>
        <fullName evidence="5">Exo-alpha-sialidase</fullName>
    </recommendedName>
</protein>
<dbReference type="PANTHER" id="PTHR43739:SF5">
    <property type="entry name" value="EXO-ALPHA-SIALIDASE"/>
    <property type="match status" value="1"/>
</dbReference>
<dbReference type="PROSITE" id="PS51257">
    <property type="entry name" value="PROKAR_LIPOPROTEIN"/>
    <property type="match status" value="1"/>
</dbReference>
<comment type="caution">
    <text evidence="3">The sequence shown here is derived from an EMBL/GenBank/DDBJ whole genome shotgun (WGS) entry which is preliminary data.</text>
</comment>
<name>A0ABT9E6T6_9PROT</name>
<feature type="transmembrane region" description="Helical" evidence="1">
    <location>
        <begin position="354"/>
        <end position="374"/>
    </location>
</feature>
<feature type="chain" id="PRO_5046431244" description="Exo-alpha-sialidase" evidence="2">
    <location>
        <begin position="28"/>
        <end position="405"/>
    </location>
</feature>
<dbReference type="Gene3D" id="2.130.10.10">
    <property type="entry name" value="YVTN repeat-like/Quinoprotein amine dehydrogenase"/>
    <property type="match status" value="2"/>
</dbReference>
<evidence type="ECO:0000256" key="2">
    <source>
        <dbReference type="SAM" id="SignalP"/>
    </source>
</evidence>
<dbReference type="SUPFAM" id="SSF110296">
    <property type="entry name" value="Oligoxyloglucan reducing end-specific cellobiohydrolase"/>
    <property type="match status" value="2"/>
</dbReference>
<dbReference type="EMBL" id="JAUTWS010000036">
    <property type="protein sequence ID" value="MDO9711883.1"/>
    <property type="molecule type" value="Genomic_DNA"/>
</dbReference>
<accession>A0ABT9E6T6</accession>
<gene>
    <name evidence="3" type="ORF">Q7A36_26290</name>
</gene>